<reference evidence="8 9" key="2">
    <citation type="submission" date="2016-01" db="EMBL/GenBank/DDBJ databases">
        <title>Microcella alkaliphila JAM AC0309 whole genome shotgun sequence.</title>
        <authorList>
            <person name="Kurata A."/>
            <person name="Hirose Y."/>
            <person name="Kishimoto N."/>
            <person name="Kobayashi T."/>
        </authorList>
    </citation>
    <scope>NUCLEOTIDE SEQUENCE [LARGE SCALE GENOMIC DNA]</scope>
    <source>
        <strain evidence="8 9">JAM AC0309</strain>
    </source>
</reference>
<accession>A0A0U5BDG7</accession>
<comment type="similarity">
    <text evidence="1 7">Belongs to the Lgt family.</text>
</comment>
<evidence type="ECO:0000256" key="4">
    <source>
        <dbReference type="ARBA" id="ARBA00022692"/>
    </source>
</evidence>
<keyword evidence="3 7" id="KW-0808">Transferase</keyword>
<dbReference type="GO" id="GO:0005886">
    <property type="term" value="C:plasma membrane"/>
    <property type="evidence" value="ECO:0007669"/>
    <property type="project" value="UniProtKB-SubCell"/>
</dbReference>
<dbReference type="NCBIfam" id="TIGR00544">
    <property type="entry name" value="lgt"/>
    <property type="match status" value="1"/>
</dbReference>
<feature type="transmembrane region" description="Helical" evidence="7">
    <location>
        <begin position="229"/>
        <end position="247"/>
    </location>
</feature>
<reference evidence="9" key="1">
    <citation type="submission" date="2015-12" db="EMBL/GenBank/DDBJ databases">
        <authorList>
            <person name="Shamseldin A."/>
            <person name="Moawad H."/>
            <person name="Abd El-Rahim W.M."/>
            <person name="Sadowsky M.J."/>
        </authorList>
    </citation>
    <scope>NUCLEOTIDE SEQUENCE [LARGE SCALE GENOMIC DNA]</scope>
    <source>
        <strain evidence="9">JAM AC0309</strain>
    </source>
</reference>
<keyword evidence="5 7" id="KW-1133">Transmembrane helix</keyword>
<keyword evidence="4 7" id="KW-0812">Transmembrane</keyword>
<comment type="pathway">
    <text evidence="7">Protein modification; lipoprotein biosynthesis (diacylglyceryl transfer).</text>
</comment>
<evidence type="ECO:0000256" key="6">
    <source>
        <dbReference type="ARBA" id="ARBA00023136"/>
    </source>
</evidence>
<dbReference type="HAMAP" id="MF_01147">
    <property type="entry name" value="Lgt"/>
    <property type="match status" value="1"/>
</dbReference>
<protein>
    <recommendedName>
        <fullName evidence="7">Phosphatidylglycerol--prolipoprotein diacylglyceryl transferase</fullName>
        <ecNumber evidence="7">2.5.1.145</ecNumber>
    </recommendedName>
</protein>
<feature type="transmembrane region" description="Helical" evidence="7">
    <location>
        <begin position="138"/>
        <end position="156"/>
    </location>
</feature>
<evidence type="ECO:0000256" key="7">
    <source>
        <dbReference type="HAMAP-Rule" id="MF_01147"/>
    </source>
</evidence>
<feature type="transmembrane region" description="Helical" evidence="7">
    <location>
        <begin position="200"/>
        <end position="217"/>
    </location>
</feature>
<evidence type="ECO:0000313" key="9">
    <source>
        <dbReference type="Proteomes" id="UP000218965"/>
    </source>
</evidence>
<evidence type="ECO:0000256" key="2">
    <source>
        <dbReference type="ARBA" id="ARBA00022475"/>
    </source>
</evidence>
<dbReference type="InterPro" id="IPR001640">
    <property type="entry name" value="Lgt"/>
</dbReference>
<keyword evidence="6 7" id="KW-0472">Membrane</keyword>
<evidence type="ECO:0000313" key="8">
    <source>
        <dbReference type="EMBL" id="BAU32287.1"/>
    </source>
</evidence>
<organism evidence="8 9">
    <name type="scientific">Microcella alkaliphila</name>
    <dbReference type="NCBI Taxonomy" id="279828"/>
    <lineage>
        <taxon>Bacteria</taxon>
        <taxon>Bacillati</taxon>
        <taxon>Actinomycetota</taxon>
        <taxon>Actinomycetes</taxon>
        <taxon>Micrococcales</taxon>
        <taxon>Microbacteriaceae</taxon>
        <taxon>Microcella</taxon>
    </lineage>
</organism>
<dbReference type="AlphaFoldDB" id="A0A0U5BDG7"/>
<dbReference type="RefSeq" id="WP_419866098.1">
    <property type="nucleotide sequence ID" value="NZ_AP017315.1"/>
</dbReference>
<feature type="binding site" evidence="7">
    <location>
        <position position="157"/>
    </location>
    <ligand>
        <name>a 1,2-diacyl-sn-glycero-3-phospho-(1'-sn-glycerol)</name>
        <dbReference type="ChEBI" id="CHEBI:64716"/>
    </ligand>
</feature>
<comment type="catalytic activity">
    <reaction evidence="7">
        <text>L-cysteinyl-[prolipoprotein] + a 1,2-diacyl-sn-glycero-3-phospho-(1'-sn-glycerol) = an S-1,2-diacyl-sn-glyceryl-L-cysteinyl-[prolipoprotein] + sn-glycerol 1-phosphate + H(+)</text>
        <dbReference type="Rhea" id="RHEA:56712"/>
        <dbReference type="Rhea" id="RHEA-COMP:14679"/>
        <dbReference type="Rhea" id="RHEA-COMP:14680"/>
        <dbReference type="ChEBI" id="CHEBI:15378"/>
        <dbReference type="ChEBI" id="CHEBI:29950"/>
        <dbReference type="ChEBI" id="CHEBI:57685"/>
        <dbReference type="ChEBI" id="CHEBI:64716"/>
        <dbReference type="ChEBI" id="CHEBI:140658"/>
        <dbReference type="EC" id="2.5.1.145"/>
    </reaction>
</comment>
<name>A0A0U5BDG7_9MICO</name>
<dbReference type="Pfam" id="PF01790">
    <property type="entry name" value="LGT"/>
    <property type="match status" value="1"/>
</dbReference>
<dbReference type="GO" id="GO:0008961">
    <property type="term" value="F:phosphatidylglycerol-prolipoprotein diacylglyceryl transferase activity"/>
    <property type="evidence" value="ECO:0007669"/>
    <property type="project" value="UniProtKB-UniRule"/>
</dbReference>
<evidence type="ECO:0000256" key="5">
    <source>
        <dbReference type="ARBA" id="ARBA00022989"/>
    </source>
</evidence>
<dbReference type="PROSITE" id="PS01311">
    <property type="entry name" value="LGT"/>
    <property type="match status" value="1"/>
</dbReference>
<keyword evidence="8" id="KW-0449">Lipoprotein</keyword>
<feature type="transmembrane region" description="Helical" evidence="7">
    <location>
        <begin position="259"/>
        <end position="277"/>
    </location>
</feature>
<dbReference type="KEGG" id="malk:MalAC0309_1434"/>
<feature type="transmembrane region" description="Helical" evidence="7">
    <location>
        <begin position="37"/>
        <end position="55"/>
    </location>
</feature>
<dbReference type="PANTHER" id="PTHR30589">
    <property type="entry name" value="PROLIPOPROTEIN DIACYLGLYCERYL TRANSFERASE"/>
    <property type="match status" value="1"/>
</dbReference>
<dbReference type="UniPathway" id="UPA00664"/>
<evidence type="ECO:0000256" key="3">
    <source>
        <dbReference type="ARBA" id="ARBA00022679"/>
    </source>
</evidence>
<dbReference type="Proteomes" id="UP000218965">
    <property type="component" value="Chromosome"/>
</dbReference>
<gene>
    <name evidence="7 8" type="primary">lgt</name>
    <name evidence="8" type="ORF">MalAC0309_1434</name>
</gene>
<feature type="transmembrane region" description="Helical" evidence="7">
    <location>
        <begin position="67"/>
        <end position="87"/>
    </location>
</feature>
<dbReference type="GO" id="GO:0042158">
    <property type="term" value="P:lipoprotein biosynthetic process"/>
    <property type="evidence" value="ECO:0007669"/>
    <property type="project" value="UniProtKB-UniRule"/>
</dbReference>
<sequence length="338" mass="36579">MISALSIPSPGEEWRAFNLGQWLRDIGLSWFSLDITINAYALCILLGIAAAVWLTHVRLTRRGAEPWIVLDIALFAVPLGIIGGRIYHVVTHPADYFFPGADLLRVLYIWEGGMAIFGALIGGAVGAYIGCRVTGIRFWSFADALAPGLLIAQAFGRLGNWFNQELFGLPTDLPWGLEIDRPNAAIPVGLPEDVLFHPTFLYEIVWNLAGAALLLLIDARLRVQWGKLLGGYLIWYGVGRSVFETIRLDPSELFLGVRVNVWAAWAAVLLGIIIVIVQRRRHPGAEPGPYVAGRGWTPEAGVDSEAVYTETDLAGNDAALVAEKSGAPSATSGPAANA</sequence>
<feature type="transmembrane region" description="Helical" evidence="7">
    <location>
        <begin position="107"/>
        <end position="131"/>
    </location>
</feature>
<comment type="subcellular location">
    <subcellularLocation>
        <location evidence="7">Cell membrane</location>
        <topology evidence="7">Multi-pass membrane protein</topology>
    </subcellularLocation>
</comment>
<dbReference type="PANTHER" id="PTHR30589:SF0">
    <property type="entry name" value="PHOSPHATIDYLGLYCEROL--PROLIPOPROTEIN DIACYLGLYCERYL TRANSFERASE"/>
    <property type="match status" value="1"/>
</dbReference>
<proteinExistence type="inferred from homology"/>
<evidence type="ECO:0000256" key="1">
    <source>
        <dbReference type="ARBA" id="ARBA00007150"/>
    </source>
</evidence>
<comment type="function">
    <text evidence="7">Catalyzes the transfer of the diacylglyceryl group from phosphatidylglycerol to the sulfhydryl group of the N-terminal cysteine of a prolipoprotein, the first step in the formation of mature lipoproteins.</text>
</comment>
<dbReference type="EC" id="2.5.1.145" evidence="7"/>
<dbReference type="EMBL" id="AP017315">
    <property type="protein sequence ID" value="BAU32287.1"/>
    <property type="molecule type" value="Genomic_DNA"/>
</dbReference>
<keyword evidence="2 7" id="KW-1003">Cell membrane</keyword>